<dbReference type="MEROPS" id="M03.010"/>
<keyword evidence="2 6" id="KW-0479">Metal-binding</keyword>
<evidence type="ECO:0000259" key="7">
    <source>
        <dbReference type="Pfam" id="PF01432"/>
    </source>
</evidence>
<evidence type="ECO:0000256" key="3">
    <source>
        <dbReference type="ARBA" id="ARBA00022801"/>
    </source>
</evidence>
<dbReference type="InterPro" id="IPR001567">
    <property type="entry name" value="Pept_M3A_M3B_dom"/>
</dbReference>
<comment type="similarity">
    <text evidence="6">Belongs to the peptidase M3 family.</text>
</comment>
<keyword evidence="4 6" id="KW-0862">Zinc</keyword>
<reference evidence="11" key="2">
    <citation type="submission" date="2020-04" db="EMBL/GenBank/DDBJ databases">
        <title>Genome analysis and biological profiling of marine Cellulosimicrobium funkei MOSEL-ME6.</title>
        <authorList>
            <person name="Tanveer F."/>
            <person name="Xie Y."/>
            <person name="Shinwari Z.K."/>
        </authorList>
    </citation>
    <scope>NUCLEOTIDE SEQUENCE [LARGE SCALE GENOMIC DNA]</scope>
    <source>
        <strain evidence="11">MOSEL-ME25</strain>
    </source>
</reference>
<dbReference type="AlphaFoldDB" id="A0A0C2E618"/>
<sequence>MALTFNDYKYERPDLAKISSEVDDLLNDFKAKTSAEEQGKVIDELNKHFNHLSTMSTLAYIRASIDTKDAFYDKERDFFDEYGPAIQEIDHKYYEAIASSPYKEALEERYGKQLFALADNAIKGFDPKVKSLLQKENRLDSEYSKLLASAEIEFDGKVLNLSEFGPYAQHTDRSMRKGATEAVQSFMGEHLEKIDQIFDDLVKTRHEIARELGYKDFVELGYIRMNRIDYDRDMVENFRRQVAEHVVPLVTELKERQGRRIGLSELKSYDESFDFITGNATPKGGTEEILKNGEKMYRELSPETDEFYKFMRERDLFDVEAKKGKEGGGYCTFIPEHESPFIFSNFNGTLDDVTVLTHEAGHAFQSYMSRGFEVPEYQFPTLEAAEIHSMSMEYFTYPWMELFFKEDTDKFKFTHMADNISFLPYGVAIDEFQHIVYENPELTPEERRQEWKKLEDKYLPHRDYDGIEPLSSGSFWHRQGHVFGVPFYYIDYTLAQVCALQFWKRANEDFEAAWADYVELCKLGGSLPFNALARSANLTSPFEDGCLESVVGEVKDYLNSIDDKSL</sequence>
<keyword evidence="1 6" id="KW-0645">Protease</keyword>
<dbReference type="OrthoDB" id="9762795at2"/>
<dbReference type="NCBIfam" id="TIGR02289">
    <property type="entry name" value="M3_not_pepF"/>
    <property type="match status" value="1"/>
</dbReference>
<keyword evidence="11" id="KW-1185">Reference proteome</keyword>
<dbReference type="EMBL" id="JABEVU030000001">
    <property type="protein sequence ID" value="MDB0580386.1"/>
    <property type="molecule type" value="Genomic_DNA"/>
</dbReference>
<dbReference type="PANTHER" id="PTHR11804:SF28">
    <property type="entry name" value="OLIGOENDOPEPTIDASE F"/>
    <property type="match status" value="1"/>
</dbReference>
<proteinExistence type="inferred from homology"/>
<dbReference type="GO" id="GO:0006518">
    <property type="term" value="P:peptide metabolic process"/>
    <property type="evidence" value="ECO:0007669"/>
    <property type="project" value="TreeGrafter"/>
</dbReference>
<comment type="caution">
    <text evidence="8">The sequence shown here is derived from an EMBL/GenBank/DDBJ whole genome shotgun (WGS) entry which is preliminary data.</text>
</comment>
<evidence type="ECO:0000313" key="10">
    <source>
        <dbReference type="Proteomes" id="UP000031546"/>
    </source>
</evidence>
<evidence type="ECO:0000313" key="11">
    <source>
        <dbReference type="Proteomes" id="UP000527860"/>
    </source>
</evidence>
<dbReference type="GO" id="GO:0004222">
    <property type="term" value="F:metalloendopeptidase activity"/>
    <property type="evidence" value="ECO:0007669"/>
    <property type="project" value="InterPro"/>
</dbReference>
<evidence type="ECO:0000256" key="2">
    <source>
        <dbReference type="ARBA" id="ARBA00022723"/>
    </source>
</evidence>
<dbReference type="InterPro" id="IPR011976">
    <property type="entry name" value="Pept_M3B_oligopep-rel"/>
</dbReference>
<reference evidence="9 11" key="4">
    <citation type="submission" date="2022-12" db="EMBL/GenBank/DDBJ databases">
        <title>Genome analysis and biological profiling of marine Salinicoccus roseus MOSEL-ME25.</title>
        <authorList>
            <person name="Mirza F.T."/>
            <person name="Xie Y."/>
            <person name="Shinwari Z.K."/>
        </authorList>
    </citation>
    <scope>NUCLEOTIDE SEQUENCE [LARGE SCALE GENOMIC DNA]</scope>
    <source>
        <strain evidence="9 11">MOSEL-ME25</strain>
    </source>
</reference>
<gene>
    <name evidence="9" type="ORF">F7P68_0007565</name>
    <name evidence="8" type="ORF">SN16_06220</name>
</gene>
<protein>
    <submittedName>
        <fullName evidence="9">M3 family oligoendopeptidase</fullName>
    </submittedName>
    <submittedName>
        <fullName evidence="8">Oligoendopeptidase F</fullName>
    </submittedName>
</protein>
<dbReference type="EMBL" id="JXII01000005">
    <property type="protein sequence ID" value="KIH70752.1"/>
    <property type="molecule type" value="Genomic_DNA"/>
</dbReference>
<dbReference type="SUPFAM" id="SSF55486">
    <property type="entry name" value="Metalloproteases ('zincins'), catalytic domain"/>
    <property type="match status" value="1"/>
</dbReference>
<comment type="cofactor">
    <cofactor evidence="6">
        <name>Zn(2+)</name>
        <dbReference type="ChEBI" id="CHEBI:29105"/>
    </cofactor>
    <text evidence="6">Binds 1 zinc ion.</text>
</comment>
<evidence type="ECO:0000313" key="9">
    <source>
        <dbReference type="EMBL" id="MDB0580386.1"/>
    </source>
</evidence>
<feature type="domain" description="Peptidase M3A/M3B catalytic" evidence="7">
    <location>
        <begin position="168"/>
        <end position="549"/>
    </location>
</feature>
<evidence type="ECO:0000256" key="6">
    <source>
        <dbReference type="RuleBase" id="RU003435"/>
    </source>
</evidence>
<organism evidence="8 10">
    <name type="scientific">Salinicoccus roseus</name>
    <dbReference type="NCBI Taxonomy" id="45670"/>
    <lineage>
        <taxon>Bacteria</taxon>
        <taxon>Bacillati</taxon>
        <taxon>Bacillota</taxon>
        <taxon>Bacilli</taxon>
        <taxon>Bacillales</taxon>
        <taxon>Staphylococcaceae</taxon>
        <taxon>Salinicoccus</taxon>
    </lineage>
</organism>
<evidence type="ECO:0000256" key="4">
    <source>
        <dbReference type="ARBA" id="ARBA00022833"/>
    </source>
</evidence>
<dbReference type="STRING" id="45670.SN16_06220"/>
<keyword evidence="3 6" id="KW-0378">Hydrolase</keyword>
<reference evidence="9" key="3">
    <citation type="submission" date="2020-04" db="EMBL/GenBank/DDBJ databases">
        <authorList>
            <person name="Tanveer F."/>
            <person name="Xie Y."/>
            <person name="Shinwari Z.K."/>
        </authorList>
    </citation>
    <scope>NUCLEOTIDE SEQUENCE</scope>
    <source>
        <strain evidence="9">MOSEL-ME25</strain>
    </source>
</reference>
<dbReference type="Proteomes" id="UP000031546">
    <property type="component" value="Unassembled WGS sequence"/>
</dbReference>
<name>A0A0C2E618_9STAP</name>
<evidence type="ECO:0000256" key="1">
    <source>
        <dbReference type="ARBA" id="ARBA00022670"/>
    </source>
</evidence>
<accession>A0A0C2E618</accession>
<dbReference type="InterPro" id="IPR045090">
    <property type="entry name" value="Pept_M3A_M3B"/>
</dbReference>
<dbReference type="PANTHER" id="PTHR11804">
    <property type="entry name" value="PROTEASE M3 THIMET OLIGOPEPTIDASE-RELATED"/>
    <property type="match status" value="1"/>
</dbReference>
<reference evidence="8 10" key="1">
    <citation type="submission" date="2015-01" db="EMBL/GenBank/DDBJ databases">
        <title>Genome sequences of high lactate-tolerant strain Salinicoccus roseus W12 with industrial interest.</title>
        <authorList>
            <person name="Wang H."/>
            <person name="Yu B."/>
        </authorList>
    </citation>
    <scope>NUCLEOTIDE SEQUENCE [LARGE SCALE GENOMIC DNA]</scope>
    <source>
        <strain evidence="8 10">W12</strain>
    </source>
</reference>
<dbReference type="GO" id="GO:0046872">
    <property type="term" value="F:metal ion binding"/>
    <property type="evidence" value="ECO:0007669"/>
    <property type="project" value="UniProtKB-UniRule"/>
</dbReference>
<dbReference type="GeneID" id="77845148"/>
<evidence type="ECO:0000256" key="5">
    <source>
        <dbReference type="ARBA" id="ARBA00023049"/>
    </source>
</evidence>
<dbReference type="CDD" id="cd09606">
    <property type="entry name" value="M3B_PepF"/>
    <property type="match status" value="1"/>
</dbReference>
<dbReference type="Pfam" id="PF01432">
    <property type="entry name" value="Peptidase_M3"/>
    <property type="match status" value="1"/>
</dbReference>
<keyword evidence="5 6" id="KW-0482">Metalloprotease</keyword>
<dbReference type="GO" id="GO:0006508">
    <property type="term" value="P:proteolysis"/>
    <property type="evidence" value="ECO:0007669"/>
    <property type="project" value="UniProtKB-KW"/>
</dbReference>
<dbReference type="Gene3D" id="1.10.1370.30">
    <property type="match status" value="1"/>
</dbReference>
<evidence type="ECO:0000313" key="8">
    <source>
        <dbReference type="EMBL" id="KIH70752.1"/>
    </source>
</evidence>
<dbReference type="Proteomes" id="UP000527860">
    <property type="component" value="Unassembled WGS sequence"/>
</dbReference>
<dbReference type="RefSeq" id="WP_040105764.1">
    <property type="nucleotide sequence ID" value="NZ_JABEVU030000001.1"/>
</dbReference>